<proteinExistence type="predicted"/>
<dbReference type="FunFam" id="3.80.10.10:FF:001081">
    <property type="entry name" value="Ribonuclease inhibitor-like protein"/>
    <property type="match status" value="1"/>
</dbReference>
<accession>A0A1G4IKF6</accession>
<sequence length="759" mass="83837">MVVGAVKESSQSLTETFDFGRNSRLLRSETETEPVVFAAPPQTYLYNHKTKGRRTFLQDQTTSSTRLPRILPKGLPYAANFISFEELLGCGTLQTCSQDEVDFSVEDLQLLYQAKCLDQALPPSWERKMRFMELISANCKGKFFCLRESGLGPMSAEAIAHILSSNNKYTILDLSGNRLLDEGACFIAKLISVNRTLVHVGLRSNDIGHIGGEALADALLENNTIISLDVGAHSGINGNHIATEGAKAIGNVLKSNKVLAKLNLGCNGLGHAGISHIASGLDGNESLTHLDISVNNLGYEGAKIIADVLESSCITHLSLQRNNLTDSGGMVIFRAIAAAVENGEDRIEFLNIESNDLSTNSAKAIQKVLTVSSALKQLRISLNCFGSASKFILEGLAENKGLKSLHMASCEIRETDGQPFVTGLSTNATLQHLDLSRNKLRDAATICIAEALKTNKGLVSLDLSCNNIMDEGGSAIAMFLKSNSTLRELRLRRNCMSNVTGDLLDEQLRSNTSLENMDITYNDFRYKCLLGIRATLARNAETNKGLVVPKLKAEVEGLSFKEKELAQAEDEIEMERRIIKDRSEQLLRRKEEARVTVEKARRDIVDIEKTLATVQGRMYAAEEVLHRTEERVSNGMATINARMSNMEARLQQERDRVERANREMDRVRRQLKQLEEAEAARLRPLLTELSIAEEDRNREMKACQYEGDKLATLELARKELEVKLGISARNAVLRTPTSRSSGKSPSRSPLGSPQRSSRR</sequence>
<dbReference type="FunFam" id="3.80.10.10:FF:001083">
    <property type="entry name" value="Ribonuclease inhibitor-like protein"/>
    <property type="match status" value="1"/>
</dbReference>
<dbReference type="PANTHER" id="PTHR24114:SF2">
    <property type="entry name" value="F-BOX DOMAIN-CONTAINING PROTEIN-RELATED"/>
    <property type="match status" value="1"/>
</dbReference>
<keyword evidence="4" id="KW-1185">Reference proteome</keyword>
<evidence type="ECO:0000256" key="2">
    <source>
        <dbReference type="SAM" id="MobiDB-lite"/>
    </source>
</evidence>
<evidence type="ECO:0000313" key="3">
    <source>
        <dbReference type="EMBL" id="SCU72861.1"/>
    </source>
</evidence>
<gene>
    <name evidence="3" type="ORF">TEOVI_000444500</name>
</gene>
<dbReference type="InterPro" id="IPR001611">
    <property type="entry name" value="Leu-rich_rpt"/>
</dbReference>
<dbReference type="Pfam" id="PF13516">
    <property type="entry name" value="LRR_6"/>
    <property type="match status" value="5"/>
</dbReference>
<feature type="region of interest" description="Disordered" evidence="2">
    <location>
        <begin position="728"/>
        <end position="759"/>
    </location>
</feature>
<comment type="caution">
    <text evidence="3">The sequence shown here is derived from an EMBL/GenBank/DDBJ whole genome shotgun (WGS) entry which is preliminary data.</text>
</comment>
<keyword evidence="1" id="KW-0175">Coiled coil</keyword>
<dbReference type="PANTHER" id="PTHR24114">
    <property type="entry name" value="LEUCINE RICH REPEAT FAMILY PROTEIN"/>
    <property type="match status" value="1"/>
</dbReference>
<dbReference type="RefSeq" id="XP_067083315.1">
    <property type="nucleotide sequence ID" value="XM_067227214.1"/>
</dbReference>
<dbReference type="VEuPathDB" id="TriTrypDB:TEOVI_000444500"/>
<dbReference type="GeneID" id="92378385"/>
<dbReference type="Proteomes" id="UP000195570">
    <property type="component" value="Unassembled WGS sequence"/>
</dbReference>
<dbReference type="SMART" id="SM00368">
    <property type="entry name" value="LRR_RI"/>
    <property type="match status" value="12"/>
</dbReference>
<dbReference type="Gene3D" id="3.80.10.10">
    <property type="entry name" value="Ribonuclease Inhibitor"/>
    <property type="match status" value="4"/>
</dbReference>
<feature type="compositionally biased region" description="Low complexity" evidence="2">
    <location>
        <begin position="734"/>
        <end position="753"/>
    </location>
</feature>
<dbReference type="AlphaFoldDB" id="A0A1G4IKF6"/>
<feature type="coiled-coil region" evidence="1">
    <location>
        <begin position="551"/>
        <end position="680"/>
    </location>
</feature>
<dbReference type="EMBL" id="CZPT02001920">
    <property type="protein sequence ID" value="SCU72861.1"/>
    <property type="molecule type" value="Genomic_DNA"/>
</dbReference>
<reference evidence="3" key="1">
    <citation type="submission" date="2016-09" db="EMBL/GenBank/DDBJ databases">
        <authorList>
            <person name="Hebert L."/>
            <person name="Moumen B."/>
        </authorList>
    </citation>
    <scope>NUCLEOTIDE SEQUENCE [LARGE SCALE GENOMIC DNA]</scope>
    <source>
        <strain evidence="3">OVI</strain>
    </source>
</reference>
<organism evidence="3 4">
    <name type="scientific">Trypanosoma equiperdum</name>
    <dbReference type="NCBI Taxonomy" id="5694"/>
    <lineage>
        <taxon>Eukaryota</taxon>
        <taxon>Discoba</taxon>
        <taxon>Euglenozoa</taxon>
        <taxon>Kinetoplastea</taxon>
        <taxon>Metakinetoplastina</taxon>
        <taxon>Trypanosomatida</taxon>
        <taxon>Trypanosomatidae</taxon>
        <taxon>Trypanosoma</taxon>
    </lineage>
</organism>
<evidence type="ECO:0000256" key="1">
    <source>
        <dbReference type="SAM" id="Coils"/>
    </source>
</evidence>
<dbReference type="SUPFAM" id="SSF52047">
    <property type="entry name" value="RNI-like"/>
    <property type="match status" value="1"/>
</dbReference>
<name>A0A1G4IKF6_TRYEQ</name>
<evidence type="ECO:0000313" key="4">
    <source>
        <dbReference type="Proteomes" id="UP000195570"/>
    </source>
</evidence>
<protein>
    <submittedName>
        <fullName evidence="3">Ribonuclease inhibitor-like protein</fullName>
    </submittedName>
</protein>
<dbReference type="InterPro" id="IPR032675">
    <property type="entry name" value="LRR_dom_sf"/>
</dbReference>
<dbReference type="InterPro" id="IPR052394">
    <property type="entry name" value="LRR-containing"/>
</dbReference>